<dbReference type="PROSITE" id="PS51253">
    <property type="entry name" value="HTH_CENPB"/>
    <property type="match status" value="1"/>
</dbReference>
<keyword evidence="6" id="KW-1185">Reference proteome</keyword>
<evidence type="ECO:0000256" key="3">
    <source>
        <dbReference type="SAM" id="MobiDB-lite"/>
    </source>
</evidence>
<evidence type="ECO:0000256" key="2">
    <source>
        <dbReference type="ARBA" id="ARBA00023125"/>
    </source>
</evidence>
<name>A0A5N4B0Q5_PHOPY</name>
<dbReference type="InterPro" id="IPR050863">
    <property type="entry name" value="CenT-Element_Derived"/>
</dbReference>
<dbReference type="Gene3D" id="1.10.10.60">
    <property type="entry name" value="Homeodomain-like"/>
    <property type="match status" value="1"/>
</dbReference>
<gene>
    <name evidence="5" type="ORF">PPYR_00068</name>
</gene>
<evidence type="ECO:0000259" key="4">
    <source>
        <dbReference type="PROSITE" id="PS51253"/>
    </source>
</evidence>
<dbReference type="InParanoid" id="A0A5N4B0Q5"/>
<dbReference type="SUPFAM" id="SSF46689">
    <property type="entry name" value="Homeodomain-like"/>
    <property type="match status" value="1"/>
</dbReference>
<organism evidence="5 6">
    <name type="scientific">Photinus pyralis</name>
    <name type="common">Common eastern firefly</name>
    <name type="synonym">Lampyris pyralis</name>
    <dbReference type="NCBI Taxonomy" id="7054"/>
    <lineage>
        <taxon>Eukaryota</taxon>
        <taxon>Metazoa</taxon>
        <taxon>Ecdysozoa</taxon>
        <taxon>Arthropoda</taxon>
        <taxon>Hexapoda</taxon>
        <taxon>Insecta</taxon>
        <taxon>Pterygota</taxon>
        <taxon>Neoptera</taxon>
        <taxon>Endopterygota</taxon>
        <taxon>Coleoptera</taxon>
        <taxon>Polyphaga</taxon>
        <taxon>Elateriformia</taxon>
        <taxon>Elateroidea</taxon>
        <taxon>Lampyridae</taxon>
        <taxon>Lampyrinae</taxon>
        <taxon>Photinus</taxon>
    </lineage>
</organism>
<dbReference type="InterPro" id="IPR009057">
    <property type="entry name" value="Homeodomain-like_sf"/>
</dbReference>
<dbReference type="GO" id="GO:0005634">
    <property type="term" value="C:nucleus"/>
    <property type="evidence" value="ECO:0007669"/>
    <property type="project" value="UniProtKB-SubCell"/>
</dbReference>
<reference evidence="5 6" key="1">
    <citation type="journal article" date="2018" name="Elife">
        <title>Firefly genomes illuminate parallel origins of bioluminescence in beetles.</title>
        <authorList>
            <person name="Fallon T.R."/>
            <person name="Lower S.E."/>
            <person name="Chang C.H."/>
            <person name="Bessho-Uehara M."/>
            <person name="Martin G.J."/>
            <person name="Bewick A.J."/>
            <person name="Behringer M."/>
            <person name="Debat H.J."/>
            <person name="Wong I."/>
            <person name="Day J.C."/>
            <person name="Suvorov A."/>
            <person name="Silva C.J."/>
            <person name="Stanger-Hall K.F."/>
            <person name="Hall D.W."/>
            <person name="Schmitz R.J."/>
            <person name="Nelson D.R."/>
            <person name="Lewis S.M."/>
            <person name="Shigenobu S."/>
            <person name="Bybee S.M."/>
            <person name="Larracuente A.M."/>
            <person name="Oba Y."/>
            <person name="Weng J.K."/>
        </authorList>
    </citation>
    <scope>NUCLEOTIDE SEQUENCE [LARGE SCALE GENOMIC DNA]</scope>
    <source>
        <strain evidence="5">1611_PpyrPB1</strain>
        <tissue evidence="5">Whole body</tissue>
    </source>
</reference>
<evidence type="ECO:0000256" key="1">
    <source>
        <dbReference type="ARBA" id="ARBA00004123"/>
    </source>
</evidence>
<feature type="region of interest" description="Disordered" evidence="3">
    <location>
        <begin position="416"/>
        <end position="464"/>
    </location>
</feature>
<dbReference type="InterPro" id="IPR036397">
    <property type="entry name" value="RNaseH_sf"/>
</dbReference>
<dbReference type="Proteomes" id="UP000327044">
    <property type="component" value="Unassembled WGS sequence"/>
</dbReference>
<dbReference type="InterPro" id="IPR004875">
    <property type="entry name" value="DDE_SF_endonuclease_dom"/>
</dbReference>
<dbReference type="GO" id="GO:0003677">
    <property type="term" value="F:DNA binding"/>
    <property type="evidence" value="ECO:0007669"/>
    <property type="project" value="UniProtKB-KW"/>
</dbReference>
<dbReference type="Pfam" id="PF03184">
    <property type="entry name" value="DDE_1"/>
    <property type="match status" value="1"/>
</dbReference>
<evidence type="ECO:0000313" key="6">
    <source>
        <dbReference type="Proteomes" id="UP000327044"/>
    </source>
</evidence>
<dbReference type="AlphaFoldDB" id="A0A5N4B0Q5"/>
<protein>
    <recommendedName>
        <fullName evidence="4">HTH CENPB-type domain-containing protein</fullName>
    </recommendedName>
</protein>
<comment type="subcellular location">
    <subcellularLocation>
        <location evidence="1">Nucleus</location>
    </subcellularLocation>
</comment>
<sequence>MPPATKNRGGSRTYAAYTQEILTKAIREINEKKISLRATSKKYNISIGTLSRKTRQLQMQKYGRPAVLLIEEENKIVEGLQIAAEWGFPLTTRDLQQLVQSYLNRSGRTELRFKQNKPGKDWVQHFLKRHPVLTNRLSENIKRHRAEVSAEVISTYFNNLEISLNNVSPDAIVNYDESNFVDDPGKSKVLVRRGTKHPERCLDSSKMSTTTMFACSASGVLLPPYVIYKAEHLYDSWTERGPKGTYYNRTKSGWMDSKVFEDWFTAIILPYMKKLPPGPKAVIGDNLSSHISEKVIKECEKNNIRFILLPANSTHLCQPLDVSVFRAVKAAWRKNLLKLKLSNKGCIPKSQFPGLLKETLDSLQEKIKTIIESGFRATGIYPLNKNEVLKRLPESNIMDNAGESTLTEALKEQLITMRYGKEKPPEKKKKRLQTEPGKSLAAQSDDDEEGSFSLHDSDSSEGMEDLQHFSDLEDADDDDHLITENPSTDVLNVKKGDFVLVKFPLEGRSNKYRNYVGEVLNVFEDTQTYECTFLRPLRLSKTTFIYPVVEDLAIVNKKQICEHLHNANKVGSKVSLNQPVNI</sequence>
<dbReference type="Gene3D" id="3.30.420.10">
    <property type="entry name" value="Ribonuclease H-like superfamily/Ribonuclease H"/>
    <property type="match status" value="1"/>
</dbReference>
<feature type="domain" description="HTH CENPB-type" evidence="4">
    <location>
        <begin position="60"/>
        <end position="136"/>
    </location>
</feature>
<comment type="caution">
    <text evidence="5">The sequence shown here is derived from an EMBL/GenBank/DDBJ whole genome shotgun (WGS) entry which is preliminary data.</text>
</comment>
<dbReference type="EMBL" id="VVIM01000001">
    <property type="protein sequence ID" value="KAB0803098.1"/>
    <property type="molecule type" value="Genomic_DNA"/>
</dbReference>
<dbReference type="PANTHER" id="PTHR19303:SF74">
    <property type="entry name" value="POGO TRANSPOSABLE ELEMENT WITH KRAB DOMAIN"/>
    <property type="match status" value="1"/>
</dbReference>
<evidence type="ECO:0000313" key="5">
    <source>
        <dbReference type="EMBL" id="KAB0803098.1"/>
    </source>
</evidence>
<proteinExistence type="predicted"/>
<dbReference type="PANTHER" id="PTHR19303">
    <property type="entry name" value="TRANSPOSON"/>
    <property type="match status" value="1"/>
</dbReference>
<accession>A0A5N4B0Q5</accession>
<keyword evidence="2" id="KW-0238">DNA-binding</keyword>
<dbReference type="InterPro" id="IPR006600">
    <property type="entry name" value="HTH_CenpB_DNA-bd_dom"/>
</dbReference>